<feature type="domain" description="Beta-glucuronidase C-terminal" evidence="2">
    <location>
        <begin position="438"/>
        <end position="560"/>
    </location>
</feature>
<dbReference type="PANTHER" id="PTHR36183:SF2">
    <property type="entry name" value="BETA-GLUCURONIDASE C-TERMINAL DOMAIN-CONTAINING PROTEIN"/>
    <property type="match status" value="1"/>
</dbReference>
<keyword evidence="3" id="KW-0378">Hydrolase</keyword>
<keyword evidence="4" id="KW-1185">Reference proteome</keyword>
<evidence type="ECO:0000256" key="1">
    <source>
        <dbReference type="SAM" id="SignalP"/>
    </source>
</evidence>
<name>A0AAJ0B7A5_9PEZI</name>
<dbReference type="EMBL" id="MU839839">
    <property type="protein sequence ID" value="KAK1752530.1"/>
    <property type="molecule type" value="Genomic_DNA"/>
</dbReference>
<dbReference type="InterPro" id="IPR052974">
    <property type="entry name" value="GH79_Enzymes"/>
</dbReference>
<feature type="signal peptide" evidence="1">
    <location>
        <begin position="1"/>
        <end position="18"/>
    </location>
</feature>
<evidence type="ECO:0000313" key="4">
    <source>
        <dbReference type="Proteomes" id="UP001239445"/>
    </source>
</evidence>
<dbReference type="InterPro" id="IPR031728">
    <property type="entry name" value="GlcAase_C"/>
</dbReference>
<evidence type="ECO:0000259" key="2">
    <source>
        <dbReference type="Pfam" id="PF16862"/>
    </source>
</evidence>
<dbReference type="GO" id="GO:0016787">
    <property type="term" value="F:hydrolase activity"/>
    <property type="evidence" value="ECO:0007669"/>
    <property type="project" value="UniProtKB-KW"/>
</dbReference>
<protein>
    <submittedName>
        <fullName evidence="3">Family 79 putative glycoside hydrolase</fullName>
    </submittedName>
</protein>
<dbReference type="PANTHER" id="PTHR36183">
    <property type="entry name" value="BETA-GLUCURONIDASE"/>
    <property type="match status" value="1"/>
</dbReference>
<dbReference type="Gene3D" id="3.20.20.80">
    <property type="entry name" value="Glycosidases"/>
    <property type="match status" value="1"/>
</dbReference>
<dbReference type="SUPFAM" id="SSF51445">
    <property type="entry name" value="(Trans)glycosidases"/>
    <property type="match status" value="1"/>
</dbReference>
<evidence type="ECO:0000313" key="3">
    <source>
        <dbReference type="EMBL" id="KAK1752530.1"/>
    </source>
</evidence>
<dbReference type="AlphaFoldDB" id="A0AAJ0B7A5"/>
<proteinExistence type="predicted"/>
<feature type="chain" id="PRO_5042510317" evidence="1">
    <location>
        <begin position="19"/>
        <end position="565"/>
    </location>
</feature>
<accession>A0AAJ0B7A5</accession>
<reference evidence="3" key="1">
    <citation type="submission" date="2023-06" db="EMBL/GenBank/DDBJ databases">
        <title>Genome-scale phylogeny and comparative genomics of the fungal order Sordariales.</title>
        <authorList>
            <consortium name="Lawrence Berkeley National Laboratory"/>
            <person name="Hensen N."/>
            <person name="Bonometti L."/>
            <person name="Westerberg I."/>
            <person name="Brannstrom I.O."/>
            <person name="Guillou S."/>
            <person name="Cros-Aarteil S."/>
            <person name="Calhoun S."/>
            <person name="Haridas S."/>
            <person name="Kuo A."/>
            <person name="Mondo S."/>
            <person name="Pangilinan J."/>
            <person name="Riley R."/>
            <person name="Labutti K."/>
            <person name="Andreopoulos B."/>
            <person name="Lipzen A."/>
            <person name="Chen C."/>
            <person name="Yanf M."/>
            <person name="Daum C."/>
            <person name="Ng V."/>
            <person name="Clum A."/>
            <person name="Steindorff A."/>
            <person name="Ohm R."/>
            <person name="Martin F."/>
            <person name="Silar P."/>
            <person name="Natvig D."/>
            <person name="Lalanne C."/>
            <person name="Gautier V."/>
            <person name="Ament-Velasquez S.L."/>
            <person name="Kruys A."/>
            <person name="Hutchinson M.I."/>
            <person name="Powell A.J."/>
            <person name="Barry K."/>
            <person name="Miller A.N."/>
            <person name="Grigoriev I.V."/>
            <person name="Debuchy R."/>
            <person name="Gladieux P."/>
            <person name="Thoren M.H."/>
            <person name="Johannesson H."/>
        </authorList>
    </citation>
    <scope>NUCLEOTIDE SEQUENCE</scope>
    <source>
        <strain evidence="3">PSN4</strain>
    </source>
</reference>
<dbReference type="Pfam" id="PF16862">
    <property type="entry name" value="Glyco_hydro_79C"/>
    <property type="match status" value="1"/>
</dbReference>
<comment type="caution">
    <text evidence="3">The sequence shown here is derived from an EMBL/GenBank/DDBJ whole genome shotgun (WGS) entry which is preliminary data.</text>
</comment>
<gene>
    <name evidence="3" type="ORF">QBC47DRAFT_349266</name>
</gene>
<keyword evidence="1" id="KW-0732">Signal</keyword>
<dbReference type="Proteomes" id="UP001239445">
    <property type="component" value="Unassembled WGS sequence"/>
</dbReference>
<dbReference type="InterPro" id="IPR017853">
    <property type="entry name" value="GH"/>
</dbReference>
<sequence length="565" mass="61766">MLPFHHLLLSLLLPRLTTNPINPSSPSHSHHQYPVPRLYTPNTTSPDVLESFTSLSIELSSFPSYAGNLSHPNYFSKTLLTNLAHLSGSPPYIRVGGNTQDYALYSPSLTVALNGTINPARSPDYPTSLTIGPSFFESYLTLGDNIRYTHGLNFGLGGNISHHPQAWISLLETVGLVCDVLTKGNGTKLYMWQYGNEPDLYSTSAQGPVRSREEWDEVRYVRDWRNGTAAIERVVRERCPELGGGRGRYLGPDFGGVGNRLSARKAWEVGLNEGGEIGLFSTHKFISGAATPGVTLQHTLLNHTVTKRSVDAHVVEYDAIRAKDPSVPPLVFGEANSLYNQGRPGLSNTFGAALWGVDFQLYSASVGFKRVHMHQGTNYRYAAWQPVETEIATKGTKAPYYAAVFVAAALGDLVRRSARVLSLSPDGSTAGSEHEAVYGVYTHAGSVLARLVVVNMRGYNTTVSGDGLEPYPPSDVPERPVREYTFQMDWWGDCDRKIAVRRLMANGSDAITGISYDGWTYDWEADEGRPVRLGNVTVGETVEVHGGLVSVKVPDSSAVLLDFEG</sequence>
<organism evidence="3 4">
    <name type="scientific">Echria macrotheca</name>
    <dbReference type="NCBI Taxonomy" id="438768"/>
    <lineage>
        <taxon>Eukaryota</taxon>
        <taxon>Fungi</taxon>
        <taxon>Dikarya</taxon>
        <taxon>Ascomycota</taxon>
        <taxon>Pezizomycotina</taxon>
        <taxon>Sordariomycetes</taxon>
        <taxon>Sordariomycetidae</taxon>
        <taxon>Sordariales</taxon>
        <taxon>Schizotheciaceae</taxon>
        <taxon>Echria</taxon>
    </lineage>
</organism>